<dbReference type="EMBL" id="JAEQBW010000003">
    <property type="protein sequence ID" value="MBK6265336.1"/>
    <property type="molecule type" value="Genomic_DNA"/>
</dbReference>
<keyword evidence="1" id="KW-1133">Transmembrane helix</keyword>
<feature type="transmembrane region" description="Helical" evidence="1">
    <location>
        <begin position="117"/>
        <end position="140"/>
    </location>
</feature>
<comment type="caution">
    <text evidence="2">The sequence shown here is derived from an EMBL/GenBank/DDBJ whole genome shotgun (WGS) entry which is preliminary data.</text>
</comment>
<proteinExistence type="predicted"/>
<feature type="transmembrane region" description="Helical" evidence="1">
    <location>
        <begin position="6"/>
        <end position="28"/>
    </location>
</feature>
<protein>
    <submittedName>
        <fullName evidence="2">Uncharacterized protein</fullName>
    </submittedName>
</protein>
<keyword evidence="1" id="KW-0812">Transmembrane</keyword>
<evidence type="ECO:0000313" key="2">
    <source>
        <dbReference type="EMBL" id="MBK6265336.1"/>
    </source>
</evidence>
<feature type="transmembrane region" description="Helical" evidence="1">
    <location>
        <begin position="83"/>
        <end position="105"/>
    </location>
</feature>
<accession>A0A934WYW2</accession>
<dbReference type="Proteomes" id="UP000611723">
    <property type="component" value="Unassembled WGS sequence"/>
</dbReference>
<reference evidence="2" key="1">
    <citation type="submission" date="2021-01" db="EMBL/GenBank/DDBJ databases">
        <title>Marivirga aurantiaca sp. nov., isolated from intertidal surface sediments.</title>
        <authorList>
            <person name="Zhang M."/>
        </authorList>
    </citation>
    <scope>NUCLEOTIDE SEQUENCE</scope>
    <source>
        <strain evidence="2">S37H4</strain>
    </source>
</reference>
<sequence>MNITDVVQLFSLPLEIVGLTITILEIFYHDTSSKLEERLSSYFHILETLPVKKHNKLTIAYILGMFVFVILSTQFFFEFTNTYLLTVIEFLAVFFVGLNLALHFYEFYNRILPNRKLLALGLILTSVGIIGEIFQVFNIFY</sequence>
<dbReference type="RefSeq" id="WP_201431003.1">
    <property type="nucleotide sequence ID" value="NZ_JAEQBW010000003.1"/>
</dbReference>
<name>A0A934WYW2_9BACT</name>
<feature type="transmembrane region" description="Helical" evidence="1">
    <location>
        <begin position="59"/>
        <end position="77"/>
    </location>
</feature>
<dbReference type="AlphaFoldDB" id="A0A934WYW2"/>
<keyword evidence="1" id="KW-0472">Membrane</keyword>
<keyword evidence="3" id="KW-1185">Reference proteome</keyword>
<evidence type="ECO:0000256" key="1">
    <source>
        <dbReference type="SAM" id="Phobius"/>
    </source>
</evidence>
<gene>
    <name evidence="2" type="ORF">JKA74_09820</name>
</gene>
<organism evidence="2 3">
    <name type="scientific">Marivirga aurantiaca</name>
    <dbReference type="NCBI Taxonomy" id="2802615"/>
    <lineage>
        <taxon>Bacteria</taxon>
        <taxon>Pseudomonadati</taxon>
        <taxon>Bacteroidota</taxon>
        <taxon>Cytophagia</taxon>
        <taxon>Cytophagales</taxon>
        <taxon>Marivirgaceae</taxon>
        <taxon>Marivirga</taxon>
    </lineage>
</organism>
<evidence type="ECO:0000313" key="3">
    <source>
        <dbReference type="Proteomes" id="UP000611723"/>
    </source>
</evidence>